<dbReference type="GO" id="GO:0016787">
    <property type="term" value="F:hydrolase activity"/>
    <property type="evidence" value="ECO:0007669"/>
    <property type="project" value="UniProtKB-KW"/>
</dbReference>
<name>A0A2A7MT72_MYCAG</name>
<dbReference type="SUPFAM" id="SSF56529">
    <property type="entry name" value="FAH"/>
    <property type="match status" value="1"/>
</dbReference>
<dbReference type="EMBL" id="PDCP01000054">
    <property type="protein sequence ID" value="PEG34886.1"/>
    <property type="molecule type" value="Genomic_DNA"/>
</dbReference>
<evidence type="ECO:0000313" key="3">
    <source>
        <dbReference type="EMBL" id="GFG50490.1"/>
    </source>
</evidence>
<reference evidence="3" key="3">
    <citation type="submission" date="2020-02" db="EMBL/GenBank/DDBJ databases">
        <authorList>
            <person name="Matsumoto Y."/>
            <person name="Motooka D."/>
            <person name="Nakamura S."/>
        </authorList>
    </citation>
    <scope>NUCLEOTIDE SEQUENCE</scope>
    <source>
        <strain evidence="3">JCM 6377</strain>
    </source>
</reference>
<dbReference type="PANTHER" id="PTHR43211:SF1">
    <property type="entry name" value="BLL6422 PROTEIN"/>
    <property type="match status" value="1"/>
</dbReference>
<dbReference type="EMBL" id="BLKS01000001">
    <property type="protein sequence ID" value="GFG50490.1"/>
    <property type="molecule type" value="Genomic_DNA"/>
</dbReference>
<dbReference type="InterPro" id="IPR036663">
    <property type="entry name" value="Fumarylacetoacetase_C_sf"/>
</dbReference>
<accession>A0A2A7MT72</accession>
<evidence type="ECO:0000313" key="5">
    <source>
        <dbReference type="Proteomes" id="UP000220914"/>
    </source>
</evidence>
<dbReference type="RefSeq" id="WP_097942525.1">
    <property type="nucleotide sequence ID" value="NZ_PDCP01000054.1"/>
</dbReference>
<evidence type="ECO:0000256" key="1">
    <source>
        <dbReference type="SAM" id="MobiDB-lite"/>
    </source>
</evidence>
<dbReference type="Pfam" id="PF01557">
    <property type="entry name" value="FAA_hydrolase"/>
    <property type="match status" value="1"/>
</dbReference>
<reference evidence="3 6" key="2">
    <citation type="journal article" date="2019" name="Emerg. Microbes Infect.">
        <title>Comprehensive subspecies identification of 175 nontuberculous mycobacteria species based on 7547 genomic profiles.</title>
        <authorList>
            <person name="Matsumoto Y."/>
            <person name="Kinjo T."/>
            <person name="Motooka D."/>
            <person name="Nabeya D."/>
            <person name="Jung N."/>
            <person name="Uechi K."/>
            <person name="Horii T."/>
            <person name="Iida T."/>
            <person name="Fujita J."/>
            <person name="Nakamura S."/>
        </authorList>
    </citation>
    <scope>NUCLEOTIDE SEQUENCE [LARGE SCALE GENOMIC DNA]</scope>
    <source>
        <strain evidence="3 6">JCM 6377</strain>
    </source>
</reference>
<evidence type="ECO:0000313" key="6">
    <source>
        <dbReference type="Proteomes" id="UP000465302"/>
    </source>
</evidence>
<feature type="compositionally biased region" description="Polar residues" evidence="1">
    <location>
        <begin position="318"/>
        <end position="328"/>
    </location>
</feature>
<organism evidence="4 5">
    <name type="scientific">Mycolicibacterium agri</name>
    <name type="common">Mycobacterium agri</name>
    <dbReference type="NCBI Taxonomy" id="36811"/>
    <lineage>
        <taxon>Bacteria</taxon>
        <taxon>Bacillati</taxon>
        <taxon>Actinomycetota</taxon>
        <taxon>Actinomycetes</taxon>
        <taxon>Mycobacteriales</taxon>
        <taxon>Mycobacteriaceae</taxon>
        <taxon>Mycolicibacterium</taxon>
    </lineage>
</organism>
<reference evidence="4 5" key="1">
    <citation type="submission" date="2017-10" db="EMBL/GenBank/DDBJ databases">
        <title>The new phylogeny of genus Mycobacterium.</title>
        <authorList>
            <person name="Tortoli E."/>
            <person name="Trovato A."/>
            <person name="Cirillo D.M."/>
        </authorList>
    </citation>
    <scope>NUCLEOTIDE SEQUENCE [LARGE SCALE GENOMIC DNA]</scope>
    <source>
        <strain evidence="4 5">CCUG37673</strain>
    </source>
</reference>
<sequence length="344" mass="37116">MKLGRVIRETPDGAEIRLVAIDIDADLATDLRAAEGRRLRRAGATTEAAKAISGVYFPSSLTAALGAGQEFLRRVEQAIDEPDEKAVLPLGGLKWAPAIDPPAMLDFAAFEQHLVNAHARGKKELGDVFYERPVYYKMDPNTVIGHDDVVPWASESSYMDYELELGLVVGTEGSDLEPATAQEHLLGVTVLNDFTARDVQAREMPSGFGPAKGKDFATALGPWVTTLDELDINDLTMVARVNGEEWSRGSTSTLTWSIGELLAYASRSGKLVPGEVIGTGTVGLGCGLELYKSLQPGDVVELEIEGIGLLRNTIGKQTGSFWQPSPKQRTASPTLPPRPTRSRT</sequence>
<comment type="caution">
    <text evidence="4">The sequence shown here is derived from an EMBL/GenBank/DDBJ whole genome shotgun (WGS) entry which is preliminary data.</text>
</comment>
<feature type="compositionally biased region" description="Pro residues" evidence="1">
    <location>
        <begin position="334"/>
        <end position="344"/>
    </location>
</feature>
<dbReference type="Proteomes" id="UP000220914">
    <property type="component" value="Unassembled WGS sequence"/>
</dbReference>
<dbReference type="PANTHER" id="PTHR43211">
    <property type="entry name" value="FUMARYLACETOACETATE HYDROLASE"/>
    <property type="match status" value="1"/>
</dbReference>
<feature type="domain" description="Fumarylacetoacetase-like C-terminal" evidence="2">
    <location>
        <begin position="106"/>
        <end position="314"/>
    </location>
</feature>
<dbReference type="OrthoDB" id="2273115at2"/>
<keyword evidence="5" id="KW-1185">Reference proteome</keyword>
<dbReference type="Gene3D" id="3.90.850.10">
    <property type="entry name" value="Fumarylacetoacetase-like, C-terminal domain"/>
    <property type="match status" value="1"/>
</dbReference>
<dbReference type="Proteomes" id="UP000465302">
    <property type="component" value="Unassembled WGS sequence"/>
</dbReference>
<protein>
    <submittedName>
        <fullName evidence="4">Fumarylacetoacetate hydrolase</fullName>
    </submittedName>
</protein>
<gene>
    <name evidence="4" type="ORF">CQY20_23705</name>
    <name evidence="3" type="ORF">MAGR_19310</name>
</gene>
<keyword evidence="4" id="KW-0378">Hydrolase</keyword>
<proteinExistence type="predicted"/>
<evidence type="ECO:0000313" key="4">
    <source>
        <dbReference type="EMBL" id="PEG34886.1"/>
    </source>
</evidence>
<dbReference type="AlphaFoldDB" id="A0A2A7MT72"/>
<evidence type="ECO:0000259" key="2">
    <source>
        <dbReference type="Pfam" id="PF01557"/>
    </source>
</evidence>
<feature type="region of interest" description="Disordered" evidence="1">
    <location>
        <begin position="318"/>
        <end position="344"/>
    </location>
</feature>
<dbReference type="InterPro" id="IPR011234">
    <property type="entry name" value="Fumarylacetoacetase-like_C"/>
</dbReference>